<organism evidence="3 4">
    <name type="scientific">Emiliania huxleyi (strain CCMP1516)</name>
    <dbReference type="NCBI Taxonomy" id="280463"/>
    <lineage>
        <taxon>Eukaryota</taxon>
        <taxon>Haptista</taxon>
        <taxon>Haptophyta</taxon>
        <taxon>Prymnesiophyceae</taxon>
        <taxon>Isochrysidales</taxon>
        <taxon>Noelaerhabdaceae</taxon>
        <taxon>Emiliania</taxon>
    </lineage>
</organism>
<dbReference type="GeneID" id="17287446"/>
<keyword evidence="2" id="KW-0812">Transmembrane</keyword>
<keyword evidence="2" id="KW-0472">Membrane</keyword>
<keyword evidence="2" id="KW-1133">Transmembrane helix</keyword>
<dbReference type="HOGENOM" id="CLU_1430445_0_0_1"/>
<dbReference type="PaxDb" id="2903-EOD42176"/>
<accession>A0A0D3L2E1</accession>
<dbReference type="AlphaFoldDB" id="A0A0D3L2E1"/>
<evidence type="ECO:0000256" key="1">
    <source>
        <dbReference type="SAM" id="MobiDB-lite"/>
    </source>
</evidence>
<feature type="region of interest" description="Disordered" evidence="1">
    <location>
        <begin position="130"/>
        <end position="190"/>
    </location>
</feature>
<name>A0A0D3L2E1_EMIH1</name>
<feature type="transmembrane region" description="Helical" evidence="2">
    <location>
        <begin position="18"/>
        <end position="40"/>
    </location>
</feature>
<dbReference type="EnsemblProtists" id="EOD42176">
    <property type="protein sequence ID" value="EOD42176"/>
    <property type="gene ID" value="EMIHUDRAFT_431977"/>
</dbReference>
<reference evidence="4" key="1">
    <citation type="journal article" date="2013" name="Nature">
        <title>Pan genome of the phytoplankton Emiliania underpins its global distribution.</title>
        <authorList>
            <person name="Read B.A."/>
            <person name="Kegel J."/>
            <person name="Klute M.J."/>
            <person name="Kuo A."/>
            <person name="Lefebvre S.C."/>
            <person name="Maumus F."/>
            <person name="Mayer C."/>
            <person name="Miller J."/>
            <person name="Monier A."/>
            <person name="Salamov A."/>
            <person name="Young J."/>
            <person name="Aguilar M."/>
            <person name="Claverie J.M."/>
            <person name="Frickenhaus S."/>
            <person name="Gonzalez K."/>
            <person name="Herman E.K."/>
            <person name="Lin Y.C."/>
            <person name="Napier J."/>
            <person name="Ogata H."/>
            <person name="Sarno A.F."/>
            <person name="Shmutz J."/>
            <person name="Schroeder D."/>
            <person name="de Vargas C."/>
            <person name="Verret F."/>
            <person name="von Dassow P."/>
            <person name="Valentin K."/>
            <person name="Van de Peer Y."/>
            <person name="Wheeler G."/>
            <person name="Dacks J.B."/>
            <person name="Delwiche C.F."/>
            <person name="Dyhrman S.T."/>
            <person name="Glockner G."/>
            <person name="John U."/>
            <person name="Richards T."/>
            <person name="Worden A.Z."/>
            <person name="Zhang X."/>
            <person name="Grigoriev I.V."/>
            <person name="Allen A.E."/>
            <person name="Bidle K."/>
            <person name="Borodovsky M."/>
            <person name="Bowler C."/>
            <person name="Brownlee C."/>
            <person name="Cock J.M."/>
            <person name="Elias M."/>
            <person name="Gladyshev V.N."/>
            <person name="Groth M."/>
            <person name="Guda C."/>
            <person name="Hadaegh A."/>
            <person name="Iglesias-Rodriguez M.D."/>
            <person name="Jenkins J."/>
            <person name="Jones B.M."/>
            <person name="Lawson T."/>
            <person name="Leese F."/>
            <person name="Lindquist E."/>
            <person name="Lobanov A."/>
            <person name="Lomsadze A."/>
            <person name="Malik S.B."/>
            <person name="Marsh M.E."/>
            <person name="Mackinder L."/>
            <person name="Mock T."/>
            <person name="Mueller-Roeber B."/>
            <person name="Pagarete A."/>
            <person name="Parker M."/>
            <person name="Probert I."/>
            <person name="Quesneville H."/>
            <person name="Raines C."/>
            <person name="Rensing S.A."/>
            <person name="Riano-Pachon D.M."/>
            <person name="Richier S."/>
            <person name="Rokitta S."/>
            <person name="Shiraiwa Y."/>
            <person name="Soanes D.M."/>
            <person name="van der Giezen M."/>
            <person name="Wahlund T.M."/>
            <person name="Williams B."/>
            <person name="Wilson W."/>
            <person name="Wolfe G."/>
            <person name="Wurch L.L."/>
        </authorList>
    </citation>
    <scope>NUCLEOTIDE SEQUENCE</scope>
</reference>
<sequence>MVPSTTASWATIRRYHKLLILSSMVLLWTTIAISAIYLFLSTSSDPTRSGWTPARAAGTGPVSLGEATGVAAADLALPSATSSSEISREARLMELLESLDGGGASQLSSSQREALERRLSSALLALERADHPYDVATPDGRGDGAAEAGGEAGEGEEGDMSVGGQGEGEGEGEARPAEGLGMPGAAEGEG</sequence>
<evidence type="ECO:0000313" key="3">
    <source>
        <dbReference type="EnsemblProtists" id="EOD42176"/>
    </source>
</evidence>
<keyword evidence="4" id="KW-1185">Reference proteome</keyword>
<dbReference type="KEGG" id="ehx:EMIHUDRAFT_431977"/>
<dbReference type="RefSeq" id="XP_005794605.1">
    <property type="nucleotide sequence ID" value="XM_005794548.1"/>
</dbReference>
<proteinExistence type="predicted"/>
<evidence type="ECO:0000256" key="2">
    <source>
        <dbReference type="SAM" id="Phobius"/>
    </source>
</evidence>
<protein>
    <submittedName>
        <fullName evidence="3">Uncharacterized protein</fullName>
    </submittedName>
</protein>
<evidence type="ECO:0000313" key="4">
    <source>
        <dbReference type="Proteomes" id="UP000013827"/>
    </source>
</evidence>
<dbReference type="Proteomes" id="UP000013827">
    <property type="component" value="Unassembled WGS sequence"/>
</dbReference>
<reference evidence="3" key="2">
    <citation type="submission" date="2024-10" db="UniProtKB">
        <authorList>
            <consortium name="EnsemblProtists"/>
        </authorList>
    </citation>
    <scope>IDENTIFICATION</scope>
</reference>